<proteinExistence type="predicted"/>
<evidence type="ECO:0000313" key="1">
    <source>
        <dbReference type="EMBL" id="KAJ7227443.1"/>
    </source>
</evidence>
<dbReference type="Proteomes" id="UP001219525">
    <property type="component" value="Unassembled WGS sequence"/>
</dbReference>
<evidence type="ECO:0000313" key="2">
    <source>
        <dbReference type="Proteomes" id="UP001219525"/>
    </source>
</evidence>
<gene>
    <name evidence="1" type="ORF">GGX14DRAFT_629942</name>
</gene>
<dbReference type="EMBL" id="JARJCW010000003">
    <property type="protein sequence ID" value="KAJ7227443.1"/>
    <property type="molecule type" value="Genomic_DNA"/>
</dbReference>
<keyword evidence="2" id="KW-1185">Reference proteome</keyword>
<comment type="caution">
    <text evidence="1">The sequence shown here is derived from an EMBL/GenBank/DDBJ whole genome shotgun (WGS) entry which is preliminary data.</text>
</comment>
<organism evidence="1 2">
    <name type="scientific">Mycena pura</name>
    <dbReference type="NCBI Taxonomy" id="153505"/>
    <lineage>
        <taxon>Eukaryota</taxon>
        <taxon>Fungi</taxon>
        <taxon>Dikarya</taxon>
        <taxon>Basidiomycota</taxon>
        <taxon>Agaricomycotina</taxon>
        <taxon>Agaricomycetes</taxon>
        <taxon>Agaricomycetidae</taxon>
        <taxon>Agaricales</taxon>
        <taxon>Marasmiineae</taxon>
        <taxon>Mycenaceae</taxon>
        <taxon>Mycena</taxon>
    </lineage>
</organism>
<accession>A0AAD7E460</accession>
<sequence length="223" mass="24904">MSPVRPFPDELPPWYRSQAAMGTLRTNLTVVGGVRIPNDVGIRWYEETYADPLEKDHSEDATVRSALEDVLEEQGFPVSYAPRRDVWFHDFLAVVQAKDGSFTHNNPDDINEVIKEEHKIQPDAAREAQVRRLLADLGIEGAEYKCFYNEFSQLANYLARADSPSFGRSRTTTKSKGGDLAPPCSLYDNVVCGTTAAASNDRDARNRILTGEARVSAFTQFSL</sequence>
<name>A0AAD7E460_9AGAR</name>
<dbReference type="AlphaFoldDB" id="A0AAD7E460"/>
<reference evidence="1" key="1">
    <citation type="submission" date="2023-03" db="EMBL/GenBank/DDBJ databases">
        <title>Massive genome expansion in bonnet fungi (Mycena s.s.) driven by repeated elements and novel gene families across ecological guilds.</title>
        <authorList>
            <consortium name="Lawrence Berkeley National Laboratory"/>
            <person name="Harder C.B."/>
            <person name="Miyauchi S."/>
            <person name="Viragh M."/>
            <person name="Kuo A."/>
            <person name="Thoen E."/>
            <person name="Andreopoulos B."/>
            <person name="Lu D."/>
            <person name="Skrede I."/>
            <person name="Drula E."/>
            <person name="Henrissat B."/>
            <person name="Morin E."/>
            <person name="Kohler A."/>
            <person name="Barry K."/>
            <person name="LaButti K."/>
            <person name="Morin E."/>
            <person name="Salamov A."/>
            <person name="Lipzen A."/>
            <person name="Mereny Z."/>
            <person name="Hegedus B."/>
            <person name="Baldrian P."/>
            <person name="Stursova M."/>
            <person name="Weitz H."/>
            <person name="Taylor A."/>
            <person name="Grigoriev I.V."/>
            <person name="Nagy L.G."/>
            <person name="Martin F."/>
            <person name="Kauserud H."/>
        </authorList>
    </citation>
    <scope>NUCLEOTIDE SEQUENCE</scope>
    <source>
        <strain evidence="1">9144</strain>
    </source>
</reference>
<protein>
    <submittedName>
        <fullName evidence="1">Uncharacterized protein</fullName>
    </submittedName>
</protein>